<evidence type="ECO:0000256" key="6">
    <source>
        <dbReference type="ARBA" id="ARBA00022962"/>
    </source>
</evidence>
<evidence type="ECO:0000256" key="9">
    <source>
        <dbReference type="PIRSR" id="PIRSR001589-3"/>
    </source>
</evidence>
<feature type="binding site" evidence="8">
    <location>
        <position position="38"/>
    </location>
    <ligand>
        <name>L-glutamine</name>
        <dbReference type="ChEBI" id="CHEBI:58359"/>
    </ligand>
</feature>
<dbReference type="InterPro" id="IPR014729">
    <property type="entry name" value="Rossmann-like_a/b/a_fold"/>
</dbReference>
<evidence type="ECO:0000259" key="10">
    <source>
        <dbReference type="PROSITE" id="PS51278"/>
    </source>
</evidence>
<keyword evidence="12" id="KW-1185">Reference proteome</keyword>
<evidence type="ECO:0000313" key="11">
    <source>
        <dbReference type="EMBL" id="GAB58448.1"/>
    </source>
</evidence>
<feature type="site" description="Important for beta-aspartyl-AMP intermediate formation" evidence="9">
    <location>
        <position position="305"/>
    </location>
</feature>
<dbReference type="EMBL" id="BAFK01000006">
    <property type="protein sequence ID" value="GAB58448.1"/>
    <property type="molecule type" value="Genomic_DNA"/>
</dbReference>
<dbReference type="InterPro" id="IPR033738">
    <property type="entry name" value="AsnB_N"/>
</dbReference>
<protein>
    <recommendedName>
        <fullName evidence="3">asparagine synthase (glutamine-hydrolyzing)</fullName>
        <ecNumber evidence="3">6.3.5.4</ecNumber>
    </recommendedName>
</protein>
<gene>
    <name evidence="11" type="primary">asnB</name>
    <name evidence="11" type="ORF">RNAN_1420</name>
</gene>
<dbReference type="InterPro" id="IPR001962">
    <property type="entry name" value="Asn_synthase"/>
</dbReference>
<keyword evidence="11" id="KW-0436">Ligase</keyword>
<keyword evidence="6" id="KW-0315">Glutamine amidotransferase</keyword>
<dbReference type="Pfam" id="PF13537">
    <property type="entry name" value="GATase_7"/>
    <property type="match status" value="1"/>
</dbReference>
<dbReference type="InterPro" id="IPR051786">
    <property type="entry name" value="ASN_synthetase/amidase"/>
</dbReference>
<evidence type="ECO:0000256" key="1">
    <source>
        <dbReference type="ARBA" id="ARBA00005187"/>
    </source>
</evidence>
<feature type="binding site" evidence="8">
    <location>
        <position position="230"/>
    </location>
    <ligand>
        <name>ATP</name>
        <dbReference type="ChEBI" id="CHEBI:30616"/>
    </ligand>
</feature>
<dbReference type="PANTHER" id="PTHR43284:SF1">
    <property type="entry name" value="ASPARAGINE SYNTHETASE"/>
    <property type="match status" value="1"/>
</dbReference>
<comment type="caution">
    <text evidence="11">The sequence shown here is derived from an EMBL/GenBank/DDBJ whole genome shotgun (WGS) entry which is preliminary data.</text>
</comment>
<dbReference type="AlphaFoldDB" id="I1DWM0"/>
<dbReference type="Pfam" id="PF00733">
    <property type="entry name" value="Asn_synthase"/>
    <property type="match status" value="1"/>
</dbReference>
<dbReference type="SUPFAM" id="SSF56235">
    <property type="entry name" value="N-terminal nucleophile aminohydrolases (Ntn hydrolases)"/>
    <property type="match status" value="1"/>
</dbReference>
<evidence type="ECO:0000256" key="4">
    <source>
        <dbReference type="ARBA" id="ARBA00022741"/>
    </source>
</evidence>
<dbReference type="GO" id="GO:0005829">
    <property type="term" value="C:cytosol"/>
    <property type="evidence" value="ECO:0007669"/>
    <property type="project" value="TreeGrafter"/>
</dbReference>
<dbReference type="STRING" id="562729.RNAN_1420"/>
<evidence type="ECO:0000256" key="2">
    <source>
        <dbReference type="ARBA" id="ARBA00005752"/>
    </source>
</evidence>
<evidence type="ECO:0000256" key="8">
    <source>
        <dbReference type="PIRSR" id="PIRSR001589-2"/>
    </source>
</evidence>
<dbReference type="CDD" id="cd01991">
    <property type="entry name" value="Asn_synthase_B_C"/>
    <property type="match status" value="1"/>
</dbReference>
<comment type="catalytic activity">
    <reaction evidence="7">
        <text>L-aspartate + L-glutamine + ATP + H2O = L-asparagine + L-glutamate + AMP + diphosphate + H(+)</text>
        <dbReference type="Rhea" id="RHEA:12228"/>
        <dbReference type="ChEBI" id="CHEBI:15377"/>
        <dbReference type="ChEBI" id="CHEBI:15378"/>
        <dbReference type="ChEBI" id="CHEBI:29985"/>
        <dbReference type="ChEBI" id="CHEBI:29991"/>
        <dbReference type="ChEBI" id="CHEBI:30616"/>
        <dbReference type="ChEBI" id="CHEBI:33019"/>
        <dbReference type="ChEBI" id="CHEBI:58048"/>
        <dbReference type="ChEBI" id="CHEBI:58359"/>
        <dbReference type="ChEBI" id="CHEBI:456215"/>
        <dbReference type="EC" id="6.3.5.4"/>
    </reaction>
</comment>
<reference evidence="11 12" key="1">
    <citation type="journal article" date="2012" name="J. Bacteriol.">
        <title>Genome Sequence of the Protease-Producing Bacterium Rheinheimera nanhaiensis E407-8T, Isolated from Deep-Sea Sediment of the South China Sea.</title>
        <authorList>
            <person name="Zhang X.-Y."/>
            <person name="Zhang Y.-J."/>
            <person name="Qin Q.-L."/>
            <person name="Xie B.-B."/>
            <person name="Chen X.-L."/>
            <person name="Zhou B.-C."/>
            <person name="Zhang Y.-Z."/>
        </authorList>
    </citation>
    <scope>NUCLEOTIDE SEQUENCE [LARGE SCALE GENOMIC DNA]</scope>
    <source>
        <strain evidence="11 12">E407-8</strain>
    </source>
</reference>
<dbReference type="CDD" id="cd00712">
    <property type="entry name" value="AsnB"/>
    <property type="match status" value="1"/>
</dbReference>
<name>I1DWM0_9GAMM</name>
<dbReference type="EC" id="6.3.5.4" evidence="3"/>
<dbReference type="PANTHER" id="PTHR43284">
    <property type="entry name" value="ASPARAGINE SYNTHETASE (GLUTAMINE-HYDROLYZING)"/>
    <property type="match status" value="1"/>
</dbReference>
<dbReference type="InterPro" id="IPR029055">
    <property type="entry name" value="Ntn_hydrolases_N"/>
</dbReference>
<organism evidence="11 12">
    <name type="scientific">Rheinheimera nanhaiensis E407-8</name>
    <dbReference type="NCBI Taxonomy" id="562729"/>
    <lineage>
        <taxon>Bacteria</taxon>
        <taxon>Pseudomonadati</taxon>
        <taxon>Pseudomonadota</taxon>
        <taxon>Gammaproteobacteria</taxon>
        <taxon>Chromatiales</taxon>
        <taxon>Chromatiaceae</taxon>
        <taxon>Rheinheimera</taxon>
    </lineage>
</organism>
<dbReference type="GO" id="GO:0006529">
    <property type="term" value="P:asparagine biosynthetic process"/>
    <property type="evidence" value="ECO:0007669"/>
    <property type="project" value="InterPro"/>
</dbReference>
<dbReference type="SUPFAM" id="SSF52402">
    <property type="entry name" value="Adenine nucleotide alpha hydrolases-like"/>
    <property type="match status" value="1"/>
</dbReference>
<keyword evidence="5 8" id="KW-0067">ATP-binding</keyword>
<dbReference type="GO" id="GO:0004066">
    <property type="term" value="F:asparagine synthase (glutamine-hydrolyzing) activity"/>
    <property type="evidence" value="ECO:0007669"/>
    <property type="project" value="UniProtKB-EC"/>
</dbReference>
<dbReference type="InterPro" id="IPR006426">
    <property type="entry name" value="Asn_synth_AEB"/>
</dbReference>
<evidence type="ECO:0000256" key="7">
    <source>
        <dbReference type="ARBA" id="ARBA00048741"/>
    </source>
</evidence>
<sequence>MTAAQGRLTAVFNGEIYNYQQLRQQLTEAGYRFQTEGDTEVLINAWDYWGSDALQHFIGMFAFAIYCHRSGELVLARDRFGIKPLFVYQHNNYFGFASEVKSLLALMPNQPSLDDAAVSAYFSFRYPLINNSFFNEIVPLPPGHLLYRSADGQTRRQRYYNLSQHIPCQAEQISMAKAGEQVRALVQSATELRMIADVPVGAYLSGGVDSSAIVAAMARASRSTVKTFTIGFSDDGYNEFSYARQVAERYQTEHYEILLSNTDYLNNMQRLIKLKDAPLGVPNEVPLLLMSEQLKKHVTVVLSGEGADEIFAGYGRLFRSSDDYTKLKKLYRGVLSPQSTLGKNLIQRYAKRHFDTELDHFLYLYRYQDLTEHPSLFTDRLQRHDMLLQQRQQFERLFDECPQADYASKMMYCFEHLHLPGLLQRVDATTMASGVEARVPFVDHRLVEYAFSLPMNIKMAWQSAQAQLAATELTGDVVSEQFDMPKAVLKQAFEHDLPHSILYRKKVGFPVPLAGQLHKPMHKLALEILPDGVMVSADIISRAGLLTLLQNNHTSASTKQAMLIWMLVNMELFLQHYFPANRGPL</sequence>
<dbReference type="NCBIfam" id="TIGR01536">
    <property type="entry name" value="asn_synth_AEB"/>
    <property type="match status" value="1"/>
</dbReference>
<evidence type="ECO:0000256" key="3">
    <source>
        <dbReference type="ARBA" id="ARBA00012737"/>
    </source>
</evidence>
<dbReference type="InterPro" id="IPR017932">
    <property type="entry name" value="GATase_2_dom"/>
</dbReference>
<evidence type="ECO:0000313" key="12">
    <source>
        <dbReference type="Proteomes" id="UP000004374"/>
    </source>
</evidence>
<comment type="pathway">
    <text evidence="1">Amino-acid biosynthesis; L-asparagine biosynthesis; L-asparagine from L-aspartate (L-Gln route): step 1/1.</text>
</comment>
<evidence type="ECO:0000256" key="5">
    <source>
        <dbReference type="ARBA" id="ARBA00022840"/>
    </source>
</evidence>
<proteinExistence type="inferred from homology"/>
<feature type="binding site" evidence="8">
    <location>
        <begin position="303"/>
        <end position="304"/>
    </location>
    <ligand>
        <name>ATP</name>
        <dbReference type="ChEBI" id="CHEBI:30616"/>
    </ligand>
</feature>
<dbReference type="PROSITE" id="PS51278">
    <property type="entry name" value="GATASE_TYPE_2"/>
    <property type="match status" value="1"/>
</dbReference>
<dbReference type="Gene3D" id="3.60.20.10">
    <property type="entry name" value="Glutamine Phosphoribosylpyrophosphate, subunit 1, domain 1"/>
    <property type="match status" value="1"/>
</dbReference>
<feature type="domain" description="Glutamine amidotransferase type-2" evidence="10">
    <location>
        <begin position="1"/>
        <end position="151"/>
    </location>
</feature>
<dbReference type="GO" id="GO:0005524">
    <property type="term" value="F:ATP binding"/>
    <property type="evidence" value="ECO:0007669"/>
    <property type="project" value="UniProtKB-KW"/>
</dbReference>
<keyword evidence="4 8" id="KW-0547">Nucleotide-binding</keyword>
<dbReference type="PIRSF" id="PIRSF001589">
    <property type="entry name" value="Asn_synthetase_glu-h"/>
    <property type="match status" value="1"/>
</dbReference>
<accession>I1DWM0</accession>
<dbReference type="Proteomes" id="UP000004374">
    <property type="component" value="Unassembled WGS sequence"/>
</dbReference>
<dbReference type="Gene3D" id="3.40.50.620">
    <property type="entry name" value="HUPs"/>
    <property type="match status" value="1"/>
</dbReference>
<comment type="similarity">
    <text evidence="2">Belongs to the asparagine synthetase family.</text>
</comment>